<evidence type="ECO:0000313" key="1">
    <source>
        <dbReference type="EMBL" id="GIY62704.1"/>
    </source>
</evidence>
<dbReference type="AlphaFoldDB" id="A0AAV4UZ11"/>
<protein>
    <submittedName>
        <fullName evidence="1">Uncharacterized protein</fullName>
    </submittedName>
</protein>
<name>A0AAV4UZ11_9ARAC</name>
<gene>
    <name evidence="1" type="ORF">CDAR_44991</name>
</gene>
<reference evidence="1 2" key="1">
    <citation type="submission" date="2021-06" db="EMBL/GenBank/DDBJ databases">
        <title>Caerostris darwini draft genome.</title>
        <authorList>
            <person name="Kono N."/>
            <person name="Arakawa K."/>
        </authorList>
    </citation>
    <scope>NUCLEOTIDE SEQUENCE [LARGE SCALE GENOMIC DNA]</scope>
</reference>
<dbReference type="EMBL" id="BPLQ01012118">
    <property type="protein sequence ID" value="GIY62704.1"/>
    <property type="molecule type" value="Genomic_DNA"/>
</dbReference>
<organism evidence="1 2">
    <name type="scientific">Caerostris darwini</name>
    <dbReference type="NCBI Taxonomy" id="1538125"/>
    <lineage>
        <taxon>Eukaryota</taxon>
        <taxon>Metazoa</taxon>
        <taxon>Ecdysozoa</taxon>
        <taxon>Arthropoda</taxon>
        <taxon>Chelicerata</taxon>
        <taxon>Arachnida</taxon>
        <taxon>Araneae</taxon>
        <taxon>Araneomorphae</taxon>
        <taxon>Entelegynae</taxon>
        <taxon>Araneoidea</taxon>
        <taxon>Araneidae</taxon>
        <taxon>Caerostris</taxon>
    </lineage>
</organism>
<dbReference type="Proteomes" id="UP001054837">
    <property type="component" value="Unassembled WGS sequence"/>
</dbReference>
<keyword evidence="2" id="KW-1185">Reference proteome</keyword>
<comment type="caution">
    <text evidence="1">The sequence shown here is derived from an EMBL/GenBank/DDBJ whole genome shotgun (WGS) entry which is preliminary data.</text>
</comment>
<proteinExistence type="predicted"/>
<evidence type="ECO:0000313" key="2">
    <source>
        <dbReference type="Proteomes" id="UP001054837"/>
    </source>
</evidence>
<accession>A0AAV4UZ11</accession>
<sequence>MFPSPHLTSLQLSAQTDRKIETSMFLIHSACIFRQRILRKSCNISLSRSVTPSSSTSSPPDSLFSTLSHKSTLRRATKSIKVLLSIPVKKGWRCLPRELSGERFSTTIALKDHHFTSPAFVSPPPSPMQRITAFPISSSTGEDTDVGRRERERKAFEVISQVIIFPGDEPNSPPCVNWICYVAGNCVFLGPVNPIPERTLEWEEKNALEKEMRLELRKEKSGIFTVG</sequence>